<comment type="function">
    <text evidence="7">Required for the first step of diphthamide biosynthesis, a post-translational modification of histidine which occurs in elongation factor 2. DPH1 and DPH2 transfer a 3-amino-3-carboxypropyl (ACP) group from S-adenosyl-L-methionine (SAM) to a histidine residue, the reaction is assisted by a reduction system comprising DPH3 and a NADH-dependent reductase. Facilitates the reduction of the catalytic iron-sulfur cluster found in the DPH1 subunit.</text>
</comment>
<sequence length="583" mass="63293">MANPALTLPPVLSTPESHVFEDPTLTVEVSSLPRLSDEQIAITYEIERTVREIREGGWRRVALQFPDEMLVDAVRVYGGLRGGLRMRRGRKRSHSGAQQVNGEGEYKGLEKDMTTVGNGLEKGVNGLSLENGHGGDLEEEVKLCILADTSYGACCVDEIAADHVDAEVVVHYGRSCLSPTARLPVIYVFTEKSLDIDSTVDAFKTTYPKKDEKVVLMADIPYCTHISNIHQRLKDEGYTNVFATEVLHNPSSALPNRTVPEEVGSNMDNLQAYAIFHLGPPPTALLLTLSSRVSSVHILDPTSPSRSSSTIPLNSSSAALLRRRYALLTTLATVPIFGILINTLSVRNYLSILKHIQDMISSAGKKYYTFVVGKVNAAKVGNFAEVGGWVVVGCWESSLVEGRDFYRPVVTPYELGVALMGDGERVWGGRWRSDFEGLLEKAENRSPEGRGRNVAAEESTSGNDGNVSDEEDSAPPEFDLRTGRYISHTRPMALLNGSSPAHPSASSDASKEASTSLIKRANGDVAQIGGVVSPGAEFLKSKRTWQGLGSDFEIAYENEGGLIEEGRSGVARGYSDGTDGSRR</sequence>
<evidence type="ECO:0000313" key="10">
    <source>
        <dbReference type="Proteomes" id="UP000800235"/>
    </source>
</evidence>
<feature type="region of interest" description="Disordered" evidence="8">
    <location>
        <begin position="442"/>
        <end position="479"/>
    </location>
</feature>
<keyword evidence="7" id="KW-0963">Cytoplasm</keyword>
<evidence type="ECO:0000313" key="9">
    <source>
        <dbReference type="EMBL" id="KAF2423392.1"/>
    </source>
</evidence>
<protein>
    <recommendedName>
        <fullName evidence="7">2-(3-amino-3-carboxypropyl)histidine synthase subunit 2</fullName>
    </recommendedName>
</protein>
<dbReference type="EMBL" id="MU007082">
    <property type="protein sequence ID" value="KAF2423392.1"/>
    <property type="molecule type" value="Genomic_DNA"/>
</dbReference>
<comment type="caution">
    <text evidence="9">The sequence shown here is derived from an EMBL/GenBank/DDBJ whole genome shotgun (WGS) entry which is preliminary data.</text>
</comment>
<dbReference type="InterPro" id="IPR042263">
    <property type="entry name" value="DPH1/DPH2_1"/>
</dbReference>
<evidence type="ECO:0000256" key="4">
    <source>
        <dbReference type="ARBA" id="ARBA00022723"/>
    </source>
</evidence>
<evidence type="ECO:0000256" key="5">
    <source>
        <dbReference type="ARBA" id="ARBA00023004"/>
    </source>
</evidence>
<dbReference type="PANTHER" id="PTHR10762:SF2">
    <property type="entry name" value="2-(3-AMINO-3-CARBOXYPROPYL)HISTIDINE SYNTHASE SUBUNIT 2"/>
    <property type="match status" value="1"/>
</dbReference>
<dbReference type="InterPro" id="IPR042265">
    <property type="entry name" value="DPH1/DPH2_3"/>
</dbReference>
<dbReference type="NCBIfam" id="TIGR00272">
    <property type="entry name" value="DPH2"/>
    <property type="match status" value="1"/>
</dbReference>
<evidence type="ECO:0000256" key="7">
    <source>
        <dbReference type="RuleBase" id="RU364133"/>
    </source>
</evidence>
<dbReference type="GO" id="GO:0051536">
    <property type="term" value="F:iron-sulfur cluster binding"/>
    <property type="evidence" value="ECO:0007669"/>
    <property type="project" value="UniProtKB-KW"/>
</dbReference>
<feature type="compositionally biased region" description="Basic and acidic residues" evidence="8">
    <location>
        <begin position="442"/>
        <end position="451"/>
    </location>
</feature>
<comment type="cofactor">
    <cofactor evidence="1">
        <name>[4Fe-4S] cluster</name>
        <dbReference type="ChEBI" id="CHEBI:49883"/>
    </cofactor>
</comment>
<keyword evidence="10" id="KW-1185">Reference proteome</keyword>
<gene>
    <name evidence="9" type="ORF">EJ08DRAFT_652797</name>
</gene>
<dbReference type="GO" id="GO:0017183">
    <property type="term" value="P:protein histidyl modification to diphthamide"/>
    <property type="evidence" value="ECO:0007669"/>
    <property type="project" value="InterPro"/>
</dbReference>
<dbReference type="AlphaFoldDB" id="A0A9P4NJG8"/>
<dbReference type="GO" id="GO:0005737">
    <property type="term" value="C:cytoplasm"/>
    <property type="evidence" value="ECO:0007669"/>
    <property type="project" value="UniProtKB-SubCell"/>
</dbReference>
<proteinExistence type="inferred from homology"/>
<dbReference type="SFLD" id="SFLDS00032">
    <property type="entry name" value="Radical_SAM_3-amino-3-carboxyp"/>
    <property type="match status" value="1"/>
</dbReference>
<dbReference type="OrthoDB" id="449241at2759"/>
<organism evidence="9 10">
    <name type="scientific">Tothia fuscella</name>
    <dbReference type="NCBI Taxonomy" id="1048955"/>
    <lineage>
        <taxon>Eukaryota</taxon>
        <taxon>Fungi</taxon>
        <taxon>Dikarya</taxon>
        <taxon>Ascomycota</taxon>
        <taxon>Pezizomycotina</taxon>
        <taxon>Dothideomycetes</taxon>
        <taxon>Pleosporomycetidae</taxon>
        <taxon>Venturiales</taxon>
        <taxon>Cylindrosympodiaceae</taxon>
        <taxon>Tothia</taxon>
    </lineage>
</organism>
<comment type="subcellular location">
    <subcellularLocation>
        <location evidence="7">Cytoplasm</location>
    </subcellularLocation>
</comment>
<dbReference type="FunFam" id="3.40.50.11860:FF:000001">
    <property type="entry name" value="2-(3-amino-3-carboxypropyl)histidine synthase subunit 2"/>
    <property type="match status" value="1"/>
</dbReference>
<dbReference type="Pfam" id="PF01866">
    <property type="entry name" value="Diphthamide_syn"/>
    <property type="match status" value="1"/>
</dbReference>
<dbReference type="GO" id="GO:0046872">
    <property type="term" value="F:metal ion binding"/>
    <property type="evidence" value="ECO:0007669"/>
    <property type="project" value="UniProtKB-KW"/>
</dbReference>
<evidence type="ECO:0000256" key="3">
    <source>
        <dbReference type="ARBA" id="ARBA00006179"/>
    </source>
</evidence>
<dbReference type="SFLD" id="SFLDF00408">
    <property type="entry name" value="Diphthamide_biosynthesis_famil"/>
    <property type="match status" value="1"/>
</dbReference>
<evidence type="ECO:0000256" key="2">
    <source>
        <dbReference type="ARBA" id="ARBA00005156"/>
    </source>
</evidence>
<comment type="similarity">
    <text evidence="3 7">Belongs to the DPH1/DPH2 family. DPH2 subfamily.</text>
</comment>
<dbReference type="InterPro" id="IPR010014">
    <property type="entry name" value="DHP2"/>
</dbReference>
<feature type="region of interest" description="Disordered" evidence="8">
    <location>
        <begin position="493"/>
        <end position="516"/>
    </location>
</feature>
<dbReference type="Proteomes" id="UP000800235">
    <property type="component" value="Unassembled WGS sequence"/>
</dbReference>
<feature type="compositionally biased region" description="Low complexity" evidence="8">
    <location>
        <begin position="498"/>
        <end position="508"/>
    </location>
</feature>
<dbReference type="Gene3D" id="3.40.50.11840">
    <property type="entry name" value="Diphthamide synthesis DPH1/DPH2 domain 1"/>
    <property type="match status" value="2"/>
</dbReference>
<dbReference type="PANTHER" id="PTHR10762">
    <property type="entry name" value="DIPHTHAMIDE BIOSYNTHESIS PROTEIN"/>
    <property type="match status" value="1"/>
</dbReference>
<feature type="region of interest" description="Disordered" evidence="8">
    <location>
        <begin position="88"/>
        <end position="108"/>
    </location>
</feature>
<evidence type="ECO:0000256" key="1">
    <source>
        <dbReference type="ARBA" id="ARBA00001966"/>
    </source>
</evidence>
<dbReference type="NCBIfam" id="TIGR00322">
    <property type="entry name" value="diphth2_R"/>
    <property type="match status" value="1"/>
</dbReference>
<name>A0A9P4NJG8_9PEZI</name>
<comment type="pathway">
    <text evidence="2 7">Protein modification; peptidyl-diphthamide biosynthesis.</text>
</comment>
<evidence type="ECO:0000256" key="6">
    <source>
        <dbReference type="ARBA" id="ARBA00023014"/>
    </source>
</evidence>
<keyword evidence="5 7" id="KW-0408">Iron</keyword>
<dbReference type="SFLD" id="SFLDG01121">
    <property type="entry name" value="Diphthamide_biosynthesis"/>
    <property type="match status" value="1"/>
</dbReference>
<keyword evidence="4 7" id="KW-0479">Metal-binding</keyword>
<keyword evidence="6 7" id="KW-0411">Iron-sulfur</keyword>
<reference evidence="9" key="1">
    <citation type="journal article" date="2020" name="Stud. Mycol.">
        <title>101 Dothideomycetes genomes: a test case for predicting lifestyles and emergence of pathogens.</title>
        <authorList>
            <person name="Haridas S."/>
            <person name="Albert R."/>
            <person name="Binder M."/>
            <person name="Bloem J."/>
            <person name="Labutti K."/>
            <person name="Salamov A."/>
            <person name="Andreopoulos B."/>
            <person name="Baker S."/>
            <person name="Barry K."/>
            <person name="Bills G."/>
            <person name="Bluhm B."/>
            <person name="Cannon C."/>
            <person name="Castanera R."/>
            <person name="Culley D."/>
            <person name="Daum C."/>
            <person name="Ezra D."/>
            <person name="Gonzalez J."/>
            <person name="Henrissat B."/>
            <person name="Kuo A."/>
            <person name="Liang C."/>
            <person name="Lipzen A."/>
            <person name="Lutzoni F."/>
            <person name="Magnuson J."/>
            <person name="Mondo S."/>
            <person name="Nolan M."/>
            <person name="Ohm R."/>
            <person name="Pangilinan J."/>
            <person name="Park H.-J."/>
            <person name="Ramirez L."/>
            <person name="Alfaro M."/>
            <person name="Sun H."/>
            <person name="Tritt A."/>
            <person name="Yoshinaga Y."/>
            <person name="Zwiers L.-H."/>
            <person name="Turgeon B."/>
            <person name="Goodwin S."/>
            <person name="Spatafora J."/>
            <person name="Crous P."/>
            <person name="Grigoriev I."/>
        </authorList>
    </citation>
    <scope>NUCLEOTIDE SEQUENCE</scope>
    <source>
        <strain evidence="9">CBS 130266</strain>
    </source>
</reference>
<accession>A0A9P4NJG8</accession>
<dbReference type="Gene3D" id="3.40.50.11860">
    <property type="entry name" value="Diphthamide synthesis DPH1/DPH2 domain 3"/>
    <property type="match status" value="1"/>
</dbReference>
<dbReference type="InterPro" id="IPR016435">
    <property type="entry name" value="DPH1/DPH2"/>
</dbReference>
<dbReference type="GO" id="GO:0090560">
    <property type="term" value="F:2-(3-amino-3-carboxypropyl)histidine synthase activity"/>
    <property type="evidence" value="ECO:0007669"/>
    <property type="project" value="InterPro"/>
</dbReference>
<evidence type="ECO:0000256" key="8">
    <source>
        <dbReference type="SAM" id="MobiDB-lite"/>
    </source>
</evidence>